<feature type="region of interest" description="Disordered" evidence="1">
    <location>
        <begin position="1"/>
        <end position="32"/>
    </location>
</feature>
<accession>A0A914D4I9</accession>
<evidence type="ECO:0000313" key="2">
    <source>
        <dbReference type="Proteomes" id="UP000887540"/>
    </source>
</evidence>
<dbReference type="AlphaFoldDB" id="A0A914D4I9"/>
<sequence length="69" mass="7757">MDQSCNNYEEDLSKNLLKFPDNEASKENKRTPGLVAEGKLEAIQPSMQPETGDLLKQIENKYSEQEPGS</sequence>
<feature type="compositionally biased region" description="Basic and acidic residues" evidence="1">
    <location>
        <begin position="20"/>
        <end position="30"/>
    </location>
</feature>
<feature type="region of interest" description="Disordered" evidence="1">
    <location>
        <begin position="45"/>
        <end position="69"/>
    </location>
</feature>
<organism evidence="2 3">
    <name type="scientific">Acrobeloides nanus</name>
    <dbReference type="NCBI Taxonomy" id="290746"/>
    <lineage>
        <taxon>Eukaryota</taxon>
        <taxon>Metazoa</taxon>
        <taxon>Ecdysozoa</taxon>
        <taxon>Nematoda</taxon>
        <taxon>Chromadorea</taxon>
        <taxon>Rhabditida</taxon>
        <taxon>Tylenchina</taxon>
        <taxon>Cephalobomorpha</taxon>
        <taxon>Cephaloboidea</taxon>
        <taxon>Cephalobidae</taxon>
        <taxon>Acrobeloides</taxon>
    </lineage>
</organism>
<keyword evidence="2" id="KW-1185">Reference proteome</keyword>
<dbReference type="WBParaSite" id="ACRNAN_scaffold18812.g12273.t1">
    <property type="protein sequence ID" value="ACRNAN_scaffold18812.g12273.t1"/>
    <property type="gene ID" value="ACRNAN_scaffold18812.g12273"/>
</dbReference>
<name>A0A914D4I9_9BILA</name>
<evidence type="ECO:0000256" key="1">
    <source>
        <dbReference type="SAM" id="MobiDB-lite"/>
    </source>
</evidence>
<proteinExistence type="predicted"/>
<reference evidence="3" key="1">
    <citation type="submission" date="2022-11" db="UniProtKB">
        <authorList>
            <consortium name="WormBaseParasite"/>
        </authorList>
    </citation>
    <scope>IDENTIFICATION</scope>
</reference>
<protein>
    <submittedName>
        <fullName evidence="3">Uncharacterized protein</fullName>
    </submittedName>
</protein>
<feature type="compositionally biased region" description="Basic and acidic residues" evidence="1">
    <location>
        <begin position="56"/>
        <end position="69"/>
    </location>
</feature>
<evidence type="ECO:0000313" key="3">
    <source>
        <dbReference type="WBParaSite" id="ACRNAN_scaffold18812.g12273.t1"/>
    </source>
</evidence>
<dbReference type="Proteomes" id="UP000887540">
    <property type="component" value="Unplaced"/>
</dbReference>